<protein>
    <submittedName>
        <fullName evidence="5">Uncharacterized protein</fullName>
    </submittedName>
</protein>
<organism evidence="5">
    <name type="scientific">Phytophthora nicotianae</name>
    <name type="common">Potato buckeye rot agent</name>
    <name type="synonym">Phytophthora parasitica</name>
    <dbReference type="NCBI Taxonomy" id="4792"/>
    <lineage>
        <taxon>Eukaryota</taxon>
        <taxon>Sar</taxon>
        <taxon>Stramenopiles</taxon>
        <taxon>Oomycota</taxon>
        <taxon>Peronosporomycetes</taxon>
        <taxon>Peronosporales</taxon>
        <taxon>Peronosporaceae</taxon>
        <taxon>Phytophthora</taxon>
    </lineage>
</organism>
<evidence type="ECO:0000313" key="5">
    <source>
        <dbReference type="EMBL" id="ETK90148.1"/>
    </source>
</evidence>
<feature type="compositionally biased region" description="Polar residues" evidence="4">
    <location>
        <begin position="148"/>
        <end position="158"/>
    </location>
</feature>
<feature type="repeat" description="ANK" evidence="3">
    <location>
        <begin position="656"/>
        <end position="688"/>
    </location>
</feature>
<evidence type="ECO:0000256" key="4">
    <source>
        <dbReference type="SAM" id="MobiDB-lite"/>
    </source>
</evidence>
<feature type="compositionally biased region" description="Low complexity" evidence="4">
    <location>
        <begin position="136"/>
        <end position="147"/>
    </location>
</feature>
<gene>
    <name evidence="5" type="ORF">L915_06009</name>
</gene>
<keyword evidence="1" id="KW-0677">Repeat</keyword>
<dbReference type="InterPro" id="IPR036770">
    <property type="entry name" value="Ankyrin_rpt-contain_sf"/>
</dbReference>
<dbReference type="PANTHER" id="PTHR24198">
    <property type="entry name" value="ANKYRIN REPEAT AND PROTEIN KINASE DOMAIN-CONTAINING PROTEIN"/>
    <property type="match status" value="1"/>
</dbReference>
<dbReference type="SMART" id="SM00248">
    <property type="entry name" value="ANK"/>
    <property type="match status" value="10"/>
</dbReference>
<dbReference type="Gene3D" id="1.25.40.20">
    <property type="entry name" value="Ankyrin repeat-containing domain"/>
    <property type="match status" value="3"/>
</dbReference>
<evidence type="ECO:0000256" key="2">
    <source>
        <dbReference type="ARBA" id="ARBA00023043"/>
    </source>
</evidence>
<reference evidence="5" key="1">
    <citation type="submission" date="2013-11" db="EMBL/GenBank/DDBJ databases">
        <title>The Genome Sequence of Phytophthora parasitica CJ02B3.</title>
        <authorList>
            <consortium name="The Broad Institute Genomics Platform"/>
            <person name="Russ C."/>
            <person name="Tyler B."/>
            <person name="Panabieres F."/>
            <person name="Shan W."/>
            <person name="Tripathy S."/>
            <person name="Grunwald N."/>
            <person name="Machado M."/>
            <person name="Johnson C.S."/>
            <person name="Arredondo F."/>
            <person name="Hong C."/>
            <person name="Coffey M."/>
            <person name="Young S.K."/>
            <person name="Zeng Q."/>
            <person name="Gargeya S."/>
            <person name="Fitzgerald M."/>
            <person name="Abouelleil A."/>
            <person name="Alvarado L."/>
            <person name="Chapman S.B."/>
            <person name="Gainer-Dewar J."/>
            <person name="Goldberg J."/>
            <person name="Griggs A."/>
            <person name="Gujja S."/>
            <person name="Hansen M."/>
            <person name="Howarth C."/>
            <person name="Imamovic A."/>
            <person name="Ireland A."/>
            <person name="Larimer J."/>
            <person name="McCowan C."/>
            <person name="Murphy C."/>
            <person name="Pearson M."/>
            <person name="Poon T.W."/>
            <person name="Priest M."/>
            <person name="Roberts A."/>
            <person name="Saif S."/>
            <person name="Shea T."/>
            <person name="Sykes S."/>
            <person name="Wortman J."/>
            <person name="Nusbaum C."/>
            <person name="Birren B."/>
        </authorList>
    </citation>
    <scope>NUCLEOTIDE SEQUENCE [LARGE SCALE GENOMIC DNA]</scope>
    <source>
        <strain evidence="5">CJ02B3</strain>
    </source>
</reference>
<feature type="repeat" description="ANK" evidence="3">
    <location>
        <begin position="535"/>
        <end position="567"/>
    </location>
</feature>
<feature type="compositionally biased region" description="Polar residues" evidence="4">
    <location>
        <begin position="175"/>
        <end position="184"/>
    </location>
</feature>
<feature type="compositionally biased region" description="Basic and acidic residues" evidence="4">
    <location>
        <begin position="213"/>
        <end position="224"/>
    </location>
</feature>
<feature type="compositionally biased region" description="Basic and acidic residues" evidence="4">
    <location>
        <begin position="185"/>
        <end position="198"/>
    </location>
</feature>
<evidence type="ECO:0000256" key="1">
    <source>
        <dbReference type="ARBA" id="ARBA00022737"/>
    </source>
</evidence>
<feature type="compositionally biased region" description="Basic and acidic residues" evidence="4">
    <location>
        <begin position="112"/>
        <end position="123"/>
    </location>
</feature>
<dbReference type="Pfam" id="PF12796">
    <property type="entry name" value="Ank_2"/>
    <property type="match status" value="2"/>
</dbReference>
<accession>W2H4G7</accession>
<dbReference type="Proteomes" id="UP000053236">
    <property type="component" value="Unassembled WGS sequence"/>
</dbReference>
<dbReference type="PROSITE" id="PS50088">
    <property type="entry name" value="ANK_REPEAT"/>
    <property type="match status" value="2"/>
</dbReference>
<dbReference type="SUPFAM" id="SSF48403">
    <property type="entry name" value="Ankyrin repeat"/>
    <property type="match status" value="2"/>
</dbReference>
<feature type="compositionally biased region" description="Acidic residues" evidence="4">
    <location>
        <begin position="199"/>
        <end position="212"/>
    </location>
</feature>
<dbReference type="AlphaFoldDB" id="W2H4G7"/>
<name>W2H4G7_PHYNI</name>
<sequence length="951" mass="106148">MNLSKPTALAAFAAKQQLLDDLGIPDGGKPGKAVTQLKIPSLKAFDGASDVGANHKQLKQLNPLGGGVLTAPVKPLKALNALHMSDGDRGSPSRKLVEMSTALTPMPPLKSTEVDKTRSDGVDTHNVPITASSPRLAKTGLKTLATTDNDGNGKSLVSDSEKTTKKVADYVAASDANTAPTQDETTQKEREVISTKLEDSDDDNFDFDDSDDAKENAKYSEEKASSPPSATELRPTSVDVEELYDCPPEAADEASHSQQRREPKMFLPRASDIELFQLVLTEDTDQLERYLQKISPQEILEIVDANERTLYHYAALSKDKLVQDLIFQHVNSCHDAQFEMEVQALMRKKAQMNAWMQDTEVHGKEWIPPRVKELQRETTKQKCADWARICARVDENGRSLFHYISTTTSLIPIDDNYELCSVLRAQPNILSAKDKFKKLALHYAVETGNLKLVKWFFQMIMKLNQADVDLLLSFNMSRVMENVLMRQLEAIDYRKYYLTTSKHSGGEEVGTCDPGVSTFVLAKLQRKAEHGAGRLHQLPIHRAAMFGNIRAVELLLEEETDPNARDANKWTPLHYCADEATARHLAIAQLLVELPKPVDINAKSLKGRSPLHIAVRSRKHKIRNNNGAEMCESHNRLLFVTYLHEYKADLDLKDNHGATPLLLACCGDDVDVTRFLLRAGCDPTATGDNKWNPLHFAAIHGNPSMVLFLLSWDADSRLWIDSPGIQGRKPVDISKTDNIRQMLTNLWMECYNGNVNNVRRLLLARSKTSRSSKETGVVSVTDKTAQAERTPLHLAVLGYMNTLEPPHDERPKHAKSSELKRSAPGRYLQTAVLLLQAGADLCAADKWGITPLMLAAGIKDAIFMETLLDRWSKDSNLLVTDADGNAALHHSYAFCQAQISTMLEDLMDDSDIENKLGKSPFEMTGYRDKIYPKGYLDFQRQQQDLRNRSCK</sequence>
<feature type="compositionally biased region" description="Basic and acidic residues" evidence="4">
    <location>
        <begin position="159"/>
        <end position="168"/>
    </location>
</feature>
<keyword evidence="2 3" id="KW-0040">ANK repeat</keyword>
<dbReference type="VEuPathDB" id="FungiDB:PPTG_02265"/>
<feature type="region of interest" description="Disordered" evidence="4">
    <location>
        <begin position="100"/>
        <end position="237"/>
    </location>
</feature>
<proteinExistence type="predicted"/>
<dbReference type="EMBL" id="KI685575">
    <property type="protein sequence ID" value="ETK90148.1"/>
    <property type="molecule type" value="Genomic_DNA"/>
</dbReference>
<dbReference type="PROSITE" id="PS50297">
    <property type="entry name" value="ANK_REP_REGION"/>
    <property type="match status" value="2"/>
</dbReference>
<dbReference type="InterPro" id="IPR002110">
    <property type="entry name" value="Ankyrin_rpt"/>
</dbReference>
<dbReference type="PANTHER" id="PTHR24198:SF165">
    <property type="entry name" value="ANKYRIN REPEAT-CONTAINING PROTEIN-RELATED"/>
    <property type="match status" value="1"/>
</dbReference>
<evidence type="ECO:0000256" key="3">
    <source>
        <dbReference type="PROSITE-ProRule" id="PRU00023"/>
    </source>
</evidence>